<accession>S4P3N4</accession>
<sequence>AHARTRSGRWAPSKGHFYCLFIKITMVTLRFKVPSRSALTTRCRSHFIQKRYIYNVQSTRKFQTYINVQLSKLDILMGP</sequence>
<organism evidence="1">
    <name type="scientific">Pararge aegeria</name>
    <name type="common">speckled wood butterfly</name>
    <dbReference type="NCBI Taxonomy" id="116150"/>
    <lineage>
        <taxon>Eukaryota</taxon>
        <taxon>Metazoa</taxon>
        <taxon>Ecdysozoa</taxon>
        <taxon>Arthropoda</taxon>
        <taxon>Hexapoda</taxon>
        <taxon>Insecta</taxon>
        <taxon>Pterygota</taxon>
        <taxon>Neoptera</taxon>
        <taxon>Endopterygota</taxon>
        <taxon>Lepidoptera</taxon>
        <taxon>Glossata</taxon>
        <taxon>Ditrysia</taxon>
        <taxon>Papilionoidea</taxon>
        <taxon>Nymphalidae</taxon>
        <taxon>Satyrinae</taxon>
        <taxon>Satyrini</taxon>
        <taxon>Parargina</taxon>
        <taxon>Pararge</taxon>
    </lineage>
</organism>
<feature type="non-terminal residue" evidence="1">
    <location>
        <position position="1"/>
    </location>
</feature>
<protein>
    <submittedName>
        <fullName evidence="1">Uncharacterized protein</fullName>
    </submittedName>
</protein>
<reference evidence="1" key="2">
    <citation type="submission" date="2013-05" db="EMBL/GenBank/DDBJ databases">
        <authorList>
            <person name="Carter J.-M."/>
            <person name="Baker S.C."/>
            <person name="Pink R."/>
            <person name="Carter D.R.F."/>
            <person name="Collins A."/>
            <person name="Tomlin J."/>
            <person name="Gibbs M."/>
            <person name="Breuker C.J."/>
        </authorList>
    </citation>
    <scope>NUCLEOTIDE SEQUENCE</scope>
    <source>
        <tissue evidence="1">Ovary</tissue>
    </source>
</reference>
<reference evidence="1" key="1">
    <citation type="journal article" date="2013" name="BMC Genomics">
        <title>Unscrambling butterfly oogenesis.</title>
        <authorList>
            <person name="Carter J.M."/>
            <person name="Baker S.C."/>
            <person name="Pink R."/>
            <person name="Carter D.R."/>
            <person name="Collins A."/>
            <person name="Tomlin J."/>
            <person name="Gibbs M."/>
            <person name="Breuker C.J."/>
        </authorList>
    </citation>
    <scope>NUCLEOTIDE SEQUENCE</scope>
    <source>
        <tissue evidence="1">Ovary</tissue>
    </source>
</reference>
<dbReference type="EMBL" id="GAIX01008006">
    <property type="protein sequence ID" value="JAA84554.1"/>
    <property type="molecule type" value="Transcribed_RNA"/>
</dbReference>
<name>S4P3N4_9NEOP</name>
<evidence type="ECO:0000313" key="1">
    <source>
        <dbReference type="EMBL" id="JAA84554.1"/>
    </source>
</evidence>
<proteinExistence type="predicted"/>
<dbReference type="AlphaFoldDB" id="S4P3N4"/>